<dbReference type="CDD" id="cd01714">
    <property type="entry name" value="ETF_beta"/>
    <property type="match status" value="1"/>
</dbReference>
<name>A0ABM8I8P8_9FIRM</name>
<dbReference type="EMBL" id="AP027742">
    <property type="protein sequence ID" value="BDZ76368.1"/>
    <property type="molecule type" value="Genomic_DNA"/>
</dbReference>
<dbReference type="Pfam" id="PF01012">
    <property type="entry name" value="ETF"/>
    <property type="match status" value="1"/>
</dbReference>
<organism evidence="3 4">
    <name type="scientific">Claveliimonas bilis</name>
    <dbReference type="NCBI Taxonomy" id="3028070"/>
    <lineage>
        <taxon>Bacteria</taxon>
        <taxon>Bacillati</taxon>
        <taxon>Bacillota</taxon>
        <taxon>Clostridia</taxon>
        <taxon>Lachnospirales</taxon>
        <taxon>Lachnospiraceae</taxon>
        <taxon>Claveliimonas</taxon>
    </lineage>
</organism>
<dbReference type="PANTHER" id="PTHR21294">
    <property type="entry name" value="ELECTRON TRANSFER FLAVOPROTEIN BETA-SUBUNIT"/>
    <property type="match status" value="1"/>
</dbReference>
<feature type="domain" description="Electron transfer flavoprotein alpha/beta-subunit N-terminal" evidence="2">
    <location>
        <begin position="22"/>
        <end position="213"/>
    </location>
</feature>
<dbReference type="InterPro" id="IPR014730">
    <property type="entry name" value="ETF_a/b_N"/>
</dbReference>
<dbReference type="Proteomes" id="UP001305815">
    <property type="component" value="Chromosome"/>
</dbReference>
<dbReference type="SMART" id="SM00893">
    <property type="entry name" value="ETF"/>
    <property type="match status" value="1"/>
</dbReference>
<reference evidence="4" key="1">
    <citation type="journal article" date="2023" name="Int. J. Syst. Evol. Microbiol.">
        <title>Claveliimonas bilis gen. nov., sp. nov., deoxycholic acid-producing bacteria isolated from human faeces, and reclassification of Sellimonas monacensis Zenner et al. 2021 as Claveliimonas monacensis comb. nov.</title>
        <authorList>
            <person name="Hisatomi A."/>
            <person name="Kastawa N.W.E.P.G."/>
            <person name="Song I."/>
            <person name="Ohkuma M."/>
            <person name="Fukiya S."/>
            <person name="Sakamoto M."/>
        </authorList>
    </citation>
    <scope>NUCLEOTIDE SEQUENCE [LARGE SCALE GENOMIC DNA]</scope>
    <source>
        <strain evidence="4">12BBH14</strain>
    </source>
</reference>
<evidence type="ECO:0000313" key="3">
    <source>
        <dbReference type="EMBL" id="BDZ76368.1"/>
    </source>
</evidence>
<gene>
    <name evidence="3" type="primary">etfB_1</name>
    <name evidence="3" type="ORF">Lac1_05510</name>
</gene>
<sequence length="265" mass="29175">MKIAVCMKQVPRTTEGNMDKKTGVLIRAGLEAVVNVYDLAALEAALQIREQSGGEIHVYTMGPAKAEEAIRTAFAMGADEGFLITDSAFAGADVLATSYTLMQAIQKEGGYDLILCGKQTTDGDTAQVSGALAKWLDLVHLNWVTEIHTDGSSDLKVTYLMEGRDIEARTKLPCLLSVEKDSFIPRMPSLKLKISGRKKEIHHLALADFADQDTSHYGLNGSATRVKRIFPPARTKRQELQIMEKEQAVGYIMDIIDGWDWRGQS</sequence>
<protein>
    <recommendedName>
        <fullName evidence="1">Electron transfer flavoprotein small subunit</fullName>
    </recommendedName>
</protein>
<dbReference type="RefSeq" id="WP_256194153.1">
    <property type="nucleotide sequence ID" value="NZ_AP027742.1"/>
</dbReference>
<dbReference type="InterPro" id="IPR033948">
    <property type="entry name" value="ETF_beta_N"/>
</dbReference>
<dbReference type="PIRSF" id="PIRSF000090">
    <property type="entry name" value="Beta-ETF"/>
    <property type="match status" value="1"/>
</dbReference>
<evidence type="ECO:0000256" key="1">
    <source>
        <dbReference type="ARBA" id="ARBA00042002"/>
    </source>
</evidence>
<evidence type="ECO:0000313" key="4">
    <source>
        <dbReference type="Proteomes" id="UP001305815"/>
    </source>
</evidence>
<evidence type="ECO:0000259" key="2">
    <source>
        <dbReference type="SMART" id="SM00893"/>
    </source>
</evidence>
<dbReference type="InterPro" id="IPR012255">
    <property type="entry name" value="ETF_b"/>
</dbReference>
<keyword evidence="4" id="KW-1185">Reference proteome</keyword>
<accession>A0ABM8I8P8</accession>
<proteinExistence type="predicted"/>
<dbReference type="PANTHER" id="PTHR21294:SF17">
    <property type="entry name" value="PROTEIN FIXA"/>
    <property type="match status" value="1"/>
</dbReference>